<organism evidence="2">
    <name type="scientific">Marinobacter sp. MMG032</name>
    <dbReference type="NCBI Taxonomy" id="3158548"/>
    <lineage>
        <taxon>Bacteria</taxon>
        <taxon>Pseudomonadati</taxon>
        <taxon>Pseudomonadota</taxon>
        <taxon>Gammaproteobacteria</taxon>
        <taxon>Pseudomonadales</taxon>
        <taxon>Marinobacteraceae</taxon>
        <taxon>Marinobacter</taxon>
    </lineage>
</organism>
<gene>
    <name evidence="2" type="ORF">ABNF92_19370</name>
</gene>
<name>A0AAU7MMA0_9GAMM</name>
<proteinExistence type="predicted"/>
<evidence type="ECO:0000259" key="1">
    <source>
        <dbReference type="Pfam" id="PF19501"/>
    </source>
</evidence>
<protein>
    <recommendedName>
        <fullName evidence="1">PcRGLX/YetA-like N-terminal RIFT barrel domain-containing protein</fullName>
    </recommendedName>
</protein>
<dbReference type="AlphaFoldDB" id="A0AAU7MMA0"/>
<accession>A0AAU7MMA0</accession>
<feature type="domain" description="PcRGLX/YetA-like N-terminal RIFT barrel" evidence="1">
    <location>
        <begin position="22"/>
        <end position="66"/>
    </location>
</feature>
<dbReference type="Pfam" id="PF19501">
    <property type="entry name" value="PcRGLX_1st"/>
    <property type="match status" value="1"/>
</dbReference>
<evidence type="ECO:0000313" key="2">
    <source>
        <dbReference type="EMBL" id="XBQ19571.1"/>
    </source>
</evidence>
<dbReference type="InterPro" id="IPR048329">
    <property type="entry name" value="PcRGLX_1st"/>
</dbReference>
<dbReference type="RefSeq" id="WP_349343057.1">
    <property type="nucleotide sequence ID" value="NZ_CP157802.1"/>
</dbReference>
<dbReference type="KEGG" id="mamm:ABNF92_19370"/>
<reference evidence="2" key="1">
    <citation type="submission" date="2024-05" db="EMBL/GenBank/DDBJ databases">
        <title>Draft Genome Sequences of Flagellimonas sp. MMG031 and Marinobacter sp. MMG032 Isolated from the dinoflagellate Symbiodinium pilosum.</title>
        <authorList>
            <person name="Shikuma N.J."/>
            <person name="Farrell M.V."/>
        </authorList>
    </citation>
    <scope>NUCLEOTIDE SEQUENCE</scope>
    <source>
        <strain evidence="2">MMG032</strain>
    </source>
</reference>
<dbReference type="EMBL" id="CP157802">
    <property type="protein sequence ID" value="XBQ19571.1"/>
    <property type="molecule type" value="Genomic_DNA"/>
</dbReference>
<sequence>MTAGFGVFVGSVNNPHNLMQWLRFGLPVEKGVCKDPKALRLTSESGDRIDAEFRALTRWQDGSVKWVLVDVIGEMSGAVFLQQDVASGQPQERQHPASAIDGDFADGKCRFSLGNGIRVELLISVEGAERRLKPAQSKIDQRRLSADYQWAFEVEGVRDLEVSLRVTDVPGTGHIELNPRVHNRRASLHPNGCWDLGDPNSLYIDSFTVKVSNPRASDTRLELRDIAAHPAFERSYPEGVLVQYGSGGKHWNSPVHVDKSGRSTVPERGFKLFDSEGGHLAQGLRASPRVRFDNPSARRYLVPGHFWENFPSSLEVTGRQAFWRLFPRETELQPGEAKTWQCDIGFTETCASFIYDPGYIDRTGVVLGRKVVTTNELADLLDNNLSGPGSFKEKREACDEYGWRHFGELYADHEALNSPSDDVFVSHYNNQYDPVLGFSLRYLATGDQRWDQLASDLAQHVVDIDIYKTDQDKAEYNNGLFWHTDHYLPALTATHRTYSKDHQYAYEGHQGGGGPGGQHCYPSGLALRYLLSGDDTLKHSAIGLSQWVRCFYNGSPTLLGRLHRLLTVDLKAGTMTNVGFIEEGYKYPLDRGTGNYLNALIDAFLIDEDAGLLDEMHSIIIETVSPEDDLAARDLANVEEHWFYIVFLQSLARYLLLKEQLEQADQHYAYARHAFLHYAEWVLKYEETYLSNPDALEFPTDTWAAQDIRKANVLYYGAYFNPARAEAFRRRADVFWDYCVKTLRESPEAHTTRIQAIVAQNLGVREWCLEGESSPYPLMPLEQVRVCKSGIRQRFFQDIRKILRVFSITNEIGWLKGRLNGR</sequence>